<reference evidence="1" key="1">
    <citation type="submission" date="2018-05" db="EMBL/GenBank/DDBJ databases">
        <authorList>
            <person name="Lanie J.A."/>
            <person name="Ng W.-L."/>
            <person name="Kazmierczak K.M."/>
            <person name="Andrzejewski T.M."/>
            <person name="Davidsen T.M."/>
            <person name="Wayne K.J."/>
            <person name="Tettelin H."/>
            <person name="Glass J.I."/>
            <person name="Rusch D."/>
            <person name="Podicherti R."/>
            <person name="Tsui H.-C.T."/>
            <person name="Winkler M.E."/>
        </authorList>
    </citation>
    <scope>NUCLEOTIDE SEQUENCE</scope>
</reference>
<sequence length="55" mass="5998">VQFCFDVSQSRSESVDLGVYGLLGDTVVRGRPFPAFKYDSTTEGQPISNAGTIKR</sequence>
<accession>A0A381QJA3</accession>
<evidence type="ECO:0000313" key="1">
    <source>
        <dbReference type="EMBL" id="SUZ79385.1"/>
    </source>
</evidence>
<dbReference type="EMBL" id="UINC01001384">
    <property type="protein sequence ID" value="SUZ79385.1"/>
    <property type="molecule type" value="Genomic_DNA"/>
</dbReference>
<feature type="non-terminal residue" evidence="1">
    <location>
        <position position="1"/>
    </location>
</feature>
<proteinExistence type="predicted"/>
<protein>
    <submittedName>
        <fullName evidence="1">Uncharacterized protein</fullName>
    </submittedName>
</protein>
<name>A0A381QJA3_9ZZZZ</name>
<organism evidence="1">
    <name type="scientific">marine metagenome</name>
    <dbReference type="NCBI Taxonomy" id="408172"/>
    <lineage>
        <taxon>unclassified sequences</taxon>
        <taxon>metagenomes</taxon>
        <taxon>ecological metagenomes</taxon>
    </lineage>
</organism>
<dbReference type="AlphaFoldDB" id="A0A381QJA3"/>
<gene>
    <name evidence="1" type="ORF">METZ01_LOCUS32239</name>
</gene>